<feature type="compositionally biased region" description="Basic and acidic residues" evidence="1">
    <location>
        <begin position="119"/>
        <end position="137"/>
    </location>
</feature>
<evidence type="ECO:0000256" key="1">
    <source>
        <dbReference type="SAM" id="MobiDB-lite"/>
    </source>
</evidence>
<sequence length="194" mass="22179">MDRKDVTQSVEGYSHALLASAARSFLERSEDAAEEQPNHFALGAMMMCCFALEAYFNQLGHALHERRMLPEIHNIREFEREALDEKLGKLIRALDLTLESTSLTKMNQLFKFRNKVAHAKPDPRKDKSTTWKGDRPRIPSIDPSWAKQARPGEARRFVEIMENVIDRMNEASLQKIGQDFPLNVFGSGSQVYCP</sequence>
<protein>
    <submittedName>
        <fullName evidence="2">Uncharacterized protein</fullName>
    </submittedName>
</protein>
<organism evidence="2 3">
    <name type="scientific">Xanthomonas oryzae pv. leersiae</name>
    <dbReference type="NCBI Taxonomy" id="3112258"/>
    <lineage>
        <taxon>Bacteria</taxon>
        <taxon>Pseudomonadati</taxon>
        <taxon>Pseudomonadota</taxon>
        <taxon>Gammaproteobacteria</taxon>
        <taxon>Lysobacterales</taxon>
        <taxon>Lysobacteraceae</taxon>
        <taxon>Xanthomonas</taxon>
    </lineage>
</organism>
<dbReference type="EMBL" id="CP127225">
    <property type="protein sequence ID" value="WIX06481.1"/>
    <property type="molecule type" value="Genomic_DNA"/>
</dbReference>
<evidence type="ECO:0000313" key="2">
    <source>
        <dbReference type="EMBL" id="WIX06481.1"/>
    </source>
</evidence>
<dbReference type="Proteomes" id="UP001228059">
    <property type="component" value="Chromosome"/>
</dbReference>
<feature type="region of interest" description="Disordered" evidence="1">
    <location>
        <begin position="117"/>
        <end position="141"/>
    </location>
</feature>
<dbReference type="AlphaFoldDB" id="A0AAJ6KHY0"/>
<accession>A0AAJ6KHY0</accession>
<gene>
    <name evidence="2" type="ORF">QN060_20930</name>
</gene>
<evidence type="ECO:0000313" key="3">
    <source>
        <dbReference type="Proteomes" id="UP001228059"/>
    </source>
</evidence>
<dbReference type="RefSeq" id="WP_285956817.1">
    <property type="nucleotide sequence ID" value="NZ_CP127225.1"/>
</dbReference>
<name>A0AAJ6KHY0_9XANT</name>
<proteinExistence type="predicted"/>
<reference evidence="2 3" key="1">
    <citation type="submission" date="2023-05" db="EMBL/GenBank/DDBJ databases">
        <title>Complete Genome Resource of Xanthomonas oryzae pv. leersiae Strain YNJC Isolated From Plateau Japonica Rice in Southwest China.</title>
        <authorList>
            <person name="Aa X."/>
            <person name="Mei L."/>
            <person name="Liu P."/>
            <person name="Yang Y."/>
            <person name="Tang C."/>
            <person name="Zhang F."/>
            <person name="Dong C."/>
            <person name="Wang B."/>
            <person name="Chen X."/>
            <person name="Dai L."/>
        </authorList>
    </citation>
    <scope>NUCLEOTIDE SEQUENCE [LARGE SCALE GENOMIC DNA]</scope>
    <source>
        <strain evidence="2 3">YNJC</strain>
    </source>
</reference>